<keyword evidence="1" id="KW-0812">Transmembrane</keyword>
<keyword evidence="1" id="KW-1133">Transmembrane helix</keyword>
<proteinExistence type="predicted"/>
<accession>A0A814D4V0</accession>
<reference evidence="2" key="1">
    <citation type="submission" date="2021-02" db="EMBL/GenBank/DDBJ databases">
        <authorList>
            <person name="Nowell W R."/>
        </authorList>
    </citation>
    <scope>NUCLEOTIDE SEQUENCE</scope>
</reference>
<keyword evidence="1" id="KW-0472">Membrane</keyword>
<sequence length="442" mass="50889">MADMKHTSDYLGLIIFQNGIYSALRTNYLMQYIPSSDRYIQASNRYNNLGAECSCKTNAACMSQAELYNLERYSFSISSTTGDGVTTVYTTRLFTVPGMMVGCSPYSSLLQSSLACFYSQSCIQRMQIFIHGFSLVSPLSSSHFQIDATVEHLLNELFIESWNEQRNFTNYFDICSPLSCTYTYDRRFNLLHIIVTIISVFGGVQMTVFLIAPFIVKIIRRCQKCKRQCNATDNLSTEIELETNSNQSLKDRFMSFVNKMKMKLLTLNMFPYLSDITDGIYSTRVYLLSFVVGIIILVFYASISVQIRSITVYQPSLNEYEQLYKQYSPRLVCPCTRLSISYSSMIDIVPHYHQVCLSDFIKDDIWFLYFRGVPLPLNTLDFRVMGMGWFSLLQTLCRMSNETVTNELSVFNHMQFMSSQVVPNDLFSIQTSALIRQFQQQV</sequence>
<protein>
    <submittedName>
        <fullName evidence="2">Uncharacterized protein</fullName>
    </submittedName>
</protein>
<dbReference type="AlphaFoldDB" id="A0A814D4V0"/>
<organism evidence="2 3">
    <name type="scientific">Adineta steineri</name>
    <dbReference type="NCBI Taxonomy" id="433720"/>
    <lineage>
        <taxon>Eukaryota</taxon>
        <taxon>Metazoa</taxon>
        <taxon>Spiralia</taxon>
        <taxon>Gnathifera</taxon>
        <taxon>Rotifera</taxon>
        <taxon>Eurotatoria</taxon>
        <taxon>Bdelloidea</taxon>
        <taxon>Adinetida</taxon>
        <taxon>Adinetidae</taxon>
        <taxon>Adineta</taxon>
    </lineage>
</organism>
<gene>
    <name evidence="2" type="ORF">IZO911_LOCUS14878</name>
</gene>
<dbReference type="EMBL" id="CAJNOE010000126">
    <property type="protein sequence ID" value="CAF0948880.1"/>
    <property type="molecule type" value="Genomic_DNA"/>
</dbReference>
<name>A0A814D4V0_9BILA</name>
<evidence type="ECO:0000256" key="1">
    <source>
        <dbReference type="SAM" id="Phobius"/>
    </source>
</evidence>
<feature type="transmembrane region" description="Helical" evidence="1">
    <location>
        <begin position="285"/>
        <end position="303"/>
    </location>
</feature>
<dbReference type="Proteomes" id="UP000663860">
    <property type="component" value="Unassembled WGS sequence"/>
</dbReference>
<comment type="caution">
    <text evidence="2">The sequence shown here is derived from an EMBL/GenBank/DDBJ whole genome shotgun (WGS) entry which is preliminary data.</text>
</comment>
<evidence type="ECO:0000313" key="2">
    <source>
        <dbReference type="EMBL" id="CAF0948880.1"/>
    </source>
</evidence>
<evidence type="ECO:0000313" key="3">
    <source>
        <dbReference type="Proteomes" id="UP000663860"/>
    </source>
</evidence>
<feature type="transmembrane region" description="Helical" evidence="1">
    <location>
        <begin position="190"/>
        <end position="216"/>
    </location>
</feature>